<dbReference type="GO" id="GO:0016787">
    <property type="term" value="F:hydrolase activity"/>
    <property type="evidence" value="ECO:0007669"/>
    <property type="project" value="InterPro"/>
</dbReference>
<dbReference type="EMBL" id="FUYL01000006">
    <property type="protein sequence ID" value="SKB59456.1"/>
    <property type="molecule type" value="Genomic_DNA"/>
</dbReference>
<accession>A0A1T5CJD6</accession>
<evidence type="ECO:0000313" key="2">
    <source>
        <dbReference type="EMBL" id="SKB59456.1"/>
    </source>
</evidence>
<proteinExistence type="predicted"/>
<protein>
    <recommendedName>
        <fullName evidence="1">3-keto-alpha-glucoside-1,2-lyase/3-keto-2-hydroxy-glucal hydratase domain-containing protein</fullName>
    </recommendedName>
</protein>
<dbReference type="Gene3D" id="2.60.120.560">
    <property type="entry name" value="Exo-inulinase, domain 1"/>
    <property type="match status" value="1"/>
</dbReference>
<evidence type="ECO:0000313" key="3">
    <source>
        <dbReference type="Proteomes" id="UP000190339"/>
    </source>
</evidence>
<dbReference type="Proteomes" id="UP000190339">
    <property type="component" value="Unassembled WGS sequence"/>
</dbReference>
<feature type="domain" description="3-keto-alpha-glucoside-1,2-lyase/3-keto-2-hydroxy-glucal hydratase" evidence="1">
    <location>
        <begin position="59"/>
        <end position="239"/>
    </location>
</feature>
<name>A0A1T5CJD6_9FLAO</name>
<dbReference type="InterPro" id="IPR010496">
    <property type="entry name" value="AL/BT2_dom"/>
</dbReference>
<dbReference type="AlphaFoldDB" id="A0A1T5CJD6"/>
<dbReference type="RefSeq" id="WP_079512772.1">
    <property type="nucleotide sequence ID" value="NZ_FUYL01000006.1"/>
</dbReference>
<evidence type="ECO:0000259" key="1">
    <source>
        <dbReference type="Pfam" id="PF06439"/>
    </source>
</evidence>
<gene>
    <name evidence="2" type="ORF">SAMN05660866_02333</name>
</gene>
<keyword evidence="3" id="KW-1185">Reference proteome</keyword>
<dbReference type="Pfam" id="PF06439">
    <property type="entry name" value="3keto-disac_hyd"/>
    <property type="match status" value="1"/>
</dbReference>
<dbReference type="STRING" id="561365.SAMN05660866_02333"/>
<reference evidence="3" key="1">
    <citation type="submission" date="2017-02" db="EMBL/GenBank/DDBJ databases">
        <authorList>
            <person name="Varghese N."/>
            <person name="Submissions S."/>
        </authorList>
    </citation>
    <scope>NUCLEOTIDE SEQUENCE [LARGE SCALE GENOMIC DNA]</scope>
    <source>
        <strain evidence="3">DSM 23546</strain>
    </source>
</reference>
<sequence>MRYFQKMNFGILVLTLTFFQTTTSQESKFEDIPLNNLGEFKDAGKNWVVASEFSNDYSKAWNLKKLKSGTGVVLNNLTDKHHSHLVTKEEFGDVEVEVDFMMDKGSNSGVYLQGRYEVQLFDSWQNPNPTFSDCGGIYQRWDESRTVKGYEGMAPLANASRAPGLWQHLRIRFQAPRFDANGNKTANAHFEEVYLNGVLVQQQVEVTGPTRASIFDNEKALGPLVFQGDHGKVAFRNIRYRPLGTETDAKGNGRIGAIVIKPDDKPYLLRSFMMFEDKKLDYIISMGAPDGLNYSYDLRQGAWLQVWRGGFMDATDMWHSRGEAQLARPLGSVVPFSDSPTVARLSDSNMAWPDSLAFDDLQNDGYLLDKKGVPTFKYTVNGIKVSDKISPSSDGFGLNRTLTTENSSSNLYFRVISATKIELVDKGLYRVDGIYYIRMDKNIEPLIRTNDHGREMLVSLKNPHSTLTYSVIW</sequence>
<organism evidence="2 3">
    <name type="scientific">Maribacter arcticus</name>
    <dbReference type="NCBI Taxonomy" id="561365"/>
    <lineage>
        <taxon>Bacteria</taxon>
        <taxon>Pseudomonadati</taxon>
        <taxon>Bacteroidota</taxon>
        <taxon>Flavobacteriia</taxon>
        <taxon>Flavobacteriales</taxon>
        <taxon>Flavobacteriaceae</taxon>
        <taxon>Maribacter</taxon>
    </lineage>
</organism>
<dbReference type="OrthoDB" id="938897at2"/>